<evidence type="ECO:0000256" key="4">
    <source>
        <dbReference type="ARBA" id="ARBA00023125"/>
    </source>
</evidence>
<dbReference type="Pfam" id="PF00155">
    <property type="entry name" value="Aminotran_1_2"/>
    <property type="match status" value="2"/>
</dbReference>
<dbReference type="Pfam" id="PF00392">
    <property type="entry name" value="GntR"/>
    <property type="match status" value="1"/>
</dbReference>
<keyword evidence="8" id="KW-1185">Reference proteome</keyword>
<dbReference type="PROSITE" id="PS50949">
    <property type="entry name" value="HTH_GNTR"/>
    <property type="match status" value="1"/>
</dbReference>
<evidence type="ECO:0000313" key="7">
    <source>
        <dbReference type="EMBL" id="OLO04251.1"/>
    </source>
</evidence>
<dbReference type="InterPro" id="IPR000524">
    <property type="entry name" value="Tscrpt_reg_HTH_GntR"/>
</dbReference>
<gene>
    <name evidence="7" type="ORF">BTW07_10195</name>
</gene>
<dbReference type="RefSeq" id="WP_075570071.1">
    <property type="nucleotide sequence ID" value="NZ_MSDO01000012.1"/>
</dbReference>
<dbReference type="InterPro" id="IPR015421">
    <property type="entry name" value="PyrdxlP-dep_Trfase_major"/>
</dbReference>
<dbReference type="STRING" id="404433.BTW07_10195"/>
<keyword evidence="4" id="KW-0238">DNA-binding</keyword>
<proteinExistence type="inferred from homology"/>
<dbReference type="Proteomes" id="UP000186878">
    <property type="component" value="Unassembled WGS sequence"/>
</dbReference>
<evidence type="ECO:0000259" key="6">
    <source>
        <dbReference type="PROSITE" id="PS50949"/>
    </source>
</evidence>
<name>A0A1Q8SS46_9GAMM</name>
<dbReference type="InterPro" id="IPR015424">
    <property type="entry name" value="PyrdxlP-dep_Trfase"/>
</dbReference>
<dbReference type="PANTHER" id="PTHR46577">
    <property type="entry name" value="HTH-TYPE TRANSCRIPTIONAL REGULATORY PROTEIN GABR"/>
    <property type="match status" value="1"/>
</dbReference>
<dbReference type="EMBL" id="MSDO01000012">
    <property type="protein sequence ID" value="OLO04251.1"/>
    <property type="molecule type" value="Genomic_DNA"/>
</dbReference>
<dbReference type="SUPFAM" id="SSF53383">
    <property type="entry name" value="PLP-dependent transferases"/>
    <property type="match status" value="1"/>
</dbReference>
<dbReference type="InterPro" id="IPR036390">
    <property type="entry name" value="WH_DNA-bd_sf"/>
</dbReference>
<sequence length="478" mass="53281">MDDRRQTLERIERGYQAQPDHLTKRCRLEQTLLTLIAQQWQDGQRLPGHRALCVTLGVARNTLAGVIESLTRQGHLITDHGRGTWVCKRLLSRQREIADIGPISRRAVGLLADVGASPLQSGAFVPGVPDIVHFPIARWRQLYSRITVPHNTLLLSYASGGYGPLKRAIAGYLARWRGIDCSLDQIVITEGAHHGLQLCALTLADTGDRVVMDSPFYWGARNVFHAGGLEIEHAIWEPQAGYAGTLPRTHPRLLYFTGAHHYPLGVRSVSAHKQSLVRELEPDWILEDDYEFGDGCHRELAFDPDAGNRILIGSFSKLMFPGLRLGYLVVPRGLSDAINRVRTGVFREGRLLDQAVLAAFIDDGDLDEWCRRMANAYLQRQQRLHDLLIGTPGVIAISPPAGNISLSLALSPTLDDERLSQVLLNRYQLIARPLSRVCSKGDHRRGLILGVGMVESETLERQGRRLAEGIGQFVEQQR</sequence>
<dbReference type="GO" id="GO:0003677">
    <property type="term" value="F:DNA binding"/>
    <property type="evidence" value="ECO:0007669"/>
    <property type="project" value="UniProtKB-KW"/>
</dbReference>
<keyword evidence="5" id="KW-0804">Transcription</keyword>
<comment type="similarity">
    <text evidence="1">In the C-terminal section; belongs to the class-I pyridoxal-phosphate-dependent aminotransferase family.</text>
</comment>
<dbReference type="PANTHER" id="PTHR46577:SF1">
    <property type="entry name" value="HTH-TYPE TRANSCRIPTIONAL REGULATORY PROTEIN GABR"/>
    <property type="match status" value="1"/>
</dbReference>
<keyword evidence="2" id="KW-0663">Pyridoxal phosphate</keyword>
<dbReference type="InterPro" id="IPR036388">
    <property type="entry name" value="WH-like_DNA-bd_sf"/>
</dbReference>
<dbReference type="InterPro" id="IPR051446">
    <property type="entry name" value="HTH_trans_reg/aminotransferase"/>
</dbReference>
<dbReference type="AlphaFoldDB" id="A0A1Q8SS46"/>
<reference evidence="7 8" key="1">
    <citation type="submission" date="2016-12" db="EMBL/GenBank/DDBJ databases">
        <title>Draft genome sequences of strains Salinicola socius SMB35, Salinicola sp. MH3R3-1 and Chromohalobacter sp. SMB17 from the Verkhnekamsk potash mining region of Russia.</title>
        <authorList>
            <person name="Mavrodi D.V."/>
            <person name="Olsson B.E."/>
            <person name="Korsakova E.S."/>
            <person name="Pyankova A."/>
            <person name="Mavrodi O.V."/>
            <person name="Plotnikova E.G."/>
        </authorList>
    </citation>
    <scope>NUCLEOTIDE SEQUENCE [LARGE SCALE GENOMIC DNA]</scope>
    <source>
        <strain evidence="7 8">SMB35</strain>
    </source>
</reference>
<dbReference type="Gene3D" id="3.40.640.10">
    <property type="entry name" value="Type I PLP-dependent aspartate aminotransferase-like (Major domain)"/>
    <property type="match status" value="1"/>
</dbReference>
<dbReference type="GO" id="GO:0030170">
    <property type="term" value="F:pyridoxal phosphate binding"/>
    <property type="evidence" value="ECO:0007669"/>
    <property type="project" value="InterPro"/>
</dbReference>
<dbReference type="SMART" id="SM00345">
    <property type="entry name" value="HTH_GNTR"/>
    <property type="match status" value="1"/>
</dbReference>
<dbReference type="InterPro" id="IPR004839">
    <property type="entry name" value="Aminotransferase_I/II_large"/>
</dbReference>
<comment type="caution">
    <text evidence="7">The sequence shown here is derived from an EMBL/GenBank/DDBJ whole genome shotgun (WGS) entry which is preliminary data.</text>
</comment>
<dbReference type="OrthoDB" id="9808770at2"/>
<evidence type="ECO:0000256" key="1">
    <source>
        <dbReference type="ARBA" id="ARBA00005384"/>
    </source>
</evidence>
<protein>
    <submittedName>
        <fullName evidence="7">GntR family transcriptional regulator</fullName>
    </submittedName>
</protein>
<dbReference type="SUPFAM" id="SSF46785">
    <property type="entry name" value="Winged helix' DNA-binding domain"/>
    <property type="match status" value="1"/>
</dbReference>
<evidence type="ECO:0000313" key="8">
    <source>
        <dbReference type="Proteomes" id="UP000186878"/>
    </source>
</evidence>
<evidence type="ECO:0000256" key="5">
    <source>
        <dbReference type="ARBA" id="ARBA00023163"/>
    </source>
</evidence>
<keyword evidence="3" id="KW-0805">Transcription regulation</keyword>
<dbReference type="Gene3D" id="1.10.10.10">
    <property type="entry name" value="Winged helix-like DNA-binding domain superfamily/Winged helix DNA-binding domain"/>
    <property type="match status" value="1"/>
</dbReference>
<organism evidence="7 8">
    <name type="scientific">Salinicola socius</name>
    <dbReference type="NCBI Taxonomy" id="404433"/>
    <lineage>
        <taxon>Bacteria</taxon>
        <taxon>Pseudomonadati</taxon>
        <taxon>Pseudomonadota</taxon>
        <taxon>Gammaproteobacteria</taxon>
        <taxon>Oceanospirillales</taxon>
        <taxon>Halomonadaceae</taxon>
        <taxon>Salinicola</taxon>
    </lineage>
</organism>
<dbReference type="GO" id="GO:0003700">
    <property type="term" value="F:DNA-binding transcription factor activity"/>
    <property type="evidence" value="ECO:0007669"/>
    <property type="project" value="InterPro"/>
</dbReference>
<feature type="domain" description="HTH gntR-type" evidence="6">
    <location>
        <begin position="22"/>
        <end position="89"/>
    </location>
</feature>
<dbReference type="CDD" id="cd00609">
    <property type="entry name" value="AAT_like"/>
    <property type="match status" value="1"/>
</dbReference>
<accession>A0A1Q8SS46</accession>
<evidence type="ECO:0000256" key="3">
    <source>
        <dbReference type="ARBA" id="ARBA00023015"/>
    </source>
</evidence>
<evidence type="ECO:0000256" key="2">
    <source>
        <dbReference type="ARBA" id="ARBA00022898"/>
    </source>
</evidence>